<organism evidence="5 6">
    <name type="scientific">Paenibacillus roseopurpureus</name>
    <dbReference type="NCBI Taxonomy" id="2918901"/>
    <lineage>
        <taxon>Bacteria</taxon>
        <taxon>Bacillati</taxon>
        <taxon>Bacillota</taxon>
        <taxon>Bacilli</taxon>
        <taxon>Bacillales</taxon>
        <taxon>Paenibacillaceae</taxon>
        <taxon>Paenibacillus</taxon>
    </lineage>
</organism>
<accession>A0AA96LTJ3</accession>
<evidence type="ECO:0000313" key="6">
    <source>
        <dbReference type="Proteomes" id="UP001304650"/>
    </source>
</evidence>
<keyword evidence="6" id="KW-1185">Reference proteome</keyword>
<feature type="active site" description="Nucleophile" evidence="4">
    <location>
        <position position="9"/>
    </location>
</feature>
<dbReference type="GO" id="GO:0008253">
    <property type="term" value="F:5'-nucleotidase activity"/>
    <property type="evidence" value="ECO:0007669"/>
    <property type="project" value="InterPro"/>
</dbReference>
<dbReference type="InterPro" id="IPR010708">
    <property type="entry name" value="5'(3')-deoxyribonucleotidase"/>
</dbReference>
<protein>
    <recommendedName>
        <fullName evidence="3">Nucleotidase</fullName>
        <ecNumber evidence="3">3.1.3.-</ecNumber>
    </recommendedName>
</protein>
<dbReference type="SUPFAM" id="SSF56784">
    <property type="entry name" value="HAD-like"/>
    <property type="match status" value="1"/>
</dbReference>
<dbReference type="RefSeq" id="WP_314805341.1">
    <property type="nucleotide sequence ID" value="NZ_CP130319.1"/>
</dbReference>
<proteinExistence type="inferred from homology"/>
<dbReference type="InterPro" id="IPR009206">
    <property type="entry name" value="Nucleotidase_putative"/>
</dbReference>
<dbReference type="Gene3D" id="3.40.50.1000">
    <property type="entry name" value="HAD superfamily/HAD-like"/>
    <property type="match status" value="1"/>
</dbReference>
<evidence type="ECO:0000256" key="1">
    <source>
        <dbReference type="ARBA" id="ARBA00009589"/>
    </source>
</evidence>
<name>A0AA96LTJ3_9BACL</name>
<evidence type="ECO:0000256" key="2">
    <source>
        <dbReference type="ARBA" id="ARBA00022801"/>
    </source>
</evidence>
<keyword evidence="2 3" id="KW-0378">Hydrolase</keyword>
<evidence type="ECO:0000256" key="3">
    <source>
        <dbReference type="PIRNR" id="PIRNR021362"/>
    </source>
</evidence>
<evidence type="ECO:0000256" key="4">
    <source>
        <dbReference type="PIRSR" id="PIRSR610708-1"/>
    </source>
</evidence>
<dbReference type="InterPro" id="IPR023214">
    <property type="entry name" value="HAD_sf"/>
</dbReference>
<dbReference type="AlphaFoldDB" id="A0AA96LTJ3"/>
<feature type="active site" description="Proton donor" evidence="4">
    <location>
        <position position="11"/>
    </location>
</feature>
<sequence>MLVLHIGVDLDNTVLDATSSYLQYYNKASGLSLAPADVNDYYFYRLYGWDNEQRKTVYHKYGYDIHWNSKPFPMAVEILQQLFEKHKISIITARPLLFHEVTVKWLKHHNIPYHNITLTENKLQECISSKVDVLIDDAPHYAEEFALQNKPIILFEQPYNSSVSNDIVYRASNWVQVIKHVDYLDSLS</sequence>
<dbReference type="GO" id="GO:0009264">
    <property type="term" value="P:deoxyribonucleotide catabolic process"/>
    <property type="evidence" value="ECO:0007669"/>
    <property type="project" value="InterPro"/>
</dbReference>
<comment type="similarity">
    <text evidence="1 3">Belongs to the 5'(3')-deoxyribonucleotidase family.</text>
</comment>
<dbReference type="InterPro" id="IPR052419">
    <property type="entry name" value="5_3-deoxyribonucleotidase-like"/>
</dbReference>
<dbReference type="Proteomes" id="UP001304650">
    <property type="component" value="Chromosome"/>
</dbReference>
<dbReference type="PANTHER" id="PTHR35134">
    <property type="entry name" value="NUCLEOTIDASE YQFW-RELATED"/>
    <property type="match status" value="1"/>
</dbReference>
<dbReference type="Pfam" id="PF06941">
    <property type="entry name" value="NT5C"/>
    <property type="match status" value="1"/>
</dbReference>
<dbReference type="InterPro" id="IPR036412">
    <property type="entry name" value="HAD-like_sf"/>
</dbReference>
<dbReference type="KEGG" id="proo:MJB10_12680"/>
<gene>
    <name evidence="5" type="ORF">MJB10_12680</name>
</gene>
<reference evidence="5" key="1">
    <citation type="submission" date="2022-02" db="EMBL/GenBank/DDBJ databases">
        <title>Paenibacillus sp. MBLB1832 Whole Genome Shotgun Sequencing.</title>
        <authorList>
            <person name="Hwang C.Y."/>
            <person name="Cho E.-S."/>
            <person name="Seo M.-J."/>
        </authorList>
    </citation>
    <scope>NUCLEOTIDE SEQUENCE</scope>
    <source>
        <strain evidence="5">MBLB1832</strain>
    </source>
</reference>
<dbReference type="EMBL" id="CP130319">
    <property type="protein sequence ID" value="WNR46902.1"/>
    <property type="molecule type" value="Genomic_DNA"/>
</dbReference>
<dbReference type="EC" id="3.1.3.-" evidence="3"/>
<dbReference type="PIRSF" id="PIRSF021362">
    <property type="entry name" value="UCP021362_HAD"/>
    <property type="match status" value="1"/>
</dbReference>
<dbReference type="PANTHER" id="PTHR35134:SF2">
    <property type="entry name" value="NUCLEOTIDASE YQFW-RELATED"/>
    <property type="match status" value="1"/>
</dbReference>
<evidence type="ECO:0000313" key="5">
    <source>
        <dbReference type="EMBL" id="WNR46902.1"/>
    </source>
</evidence>